<name>A0A670YJ51_PSETE</name>
<dbReference type="OMA" id="YFLGCNL"/>
<evidence type="ECO:0000256" key="5">
    <source>
        <dbReference type="SAM" id="Phobius"/>
    </source>
</evidence>
<evidence type="ECO:0000256" key="1">
    <source>
        <dbReference type="ARBA" id="ARBA00004167"/>
    </source>
</evidence>
<protein>
    <submittedName>
        <fullName evidence="6">Uncharacterized protein</fullName>
    </submittedName>
</protein>
<sequence>MTNNTFSTKDNSSFGTVSPTMDSFLTSTCFLVRGFSEAEGGQKNEPVARMVPIAVLCVLCLTVVFGLYFLGCNLLMKSENIINMLRKDRRLSKEAEVVVIET</sequence>
<keyword evidence="7" id="KW-1185">Reference proteome</keyword>
<dbReference type="InterPro" id="IPR043383">
    <property type="entry name" value="Reprimo_fam"/>
</dbReference>
<feature type="transmembrane region" description="Helical" evidence="5">
    <location>
        <begin position="53"/>
        <end position="76"/>
    </location>
</feature>
<dbReference type="GO" id="GO:0016020">
    <property type="term" value="C:membrane"/>
    <property type="evidence" value="ECO:0007669"/>
    <property type="project" value="UniProtKB-SubCell"/>
</dbReference>
<evidence type="ECO:0000256" key="3">
    <source>
        <dbReference type="ARBA" id="ARBA00022989"/>
    </source>
</evidence>
<comment type="subcellular location">
    <subcellularLocation>
        <location evidence="1">Membrane</location>
        <topology evidence="1">Single-pass membrane protein</topology>
    </subcellularLocation>
</comment>
<evidence type="ECO:0000313" key="7">
    <source>
        <dbReference type="Proteomes" id="UP000472273"/>
    </source>
</evidence>
<evidence type="ECO:0000256" key="2">
    <source>
        <dbReference type="ARBA" id="ARBA00022692"/>
    </source>
</evidence>
<accession>A0A670YJ51</accession>
<reference evidence="6" key="1">
    <citation type="submission" date="2025-08" db="UniProtKB">
        <authorList>
            <consortium name="Ensembl"/>
        </authorList>
    </citation>
    <scope>IDENTIFICATION</scope>
</reference>
<evidence type="ECO:0000313" key="6">
    <source>
        <dbReference type="Ensembl" id="ENSPTXP00000008615.1"/>
    </source>
</evidence>
<dbReference type="GeneTree" id="ENSGT00950000185385"/>
<organism evidence="6 7">
    <name type="scientific">Pseudonaja textilis</name>
    <name type="common">Eastern brown snake</name>
    <dbReference type="NCBI Taxonomy" id="8673"/>
    <lineage>
        <taxon>Eukaryota</taxon>
        <taxon>Metazoa</taxon>
        <taxon>Chordata</taxon>
        <taxon>Craniata</taxon>
        <taxon>Vertebrata</taxon>
        <taxon>Euteleostomi</taxon>
        <taxon>Lepidosauria</taxon>
        <taxon>Squamata</taxon>
        <taxon>Bifurcata</taxon>
        <taxon>Unidentata</taxon>
        <taxon>Episquamata</taxon>
        <taxon>Toxicofera</taxon>
        <taxon>Serpentes</taxon>
        <taxon>Colubroidea</taxon>
        <taxon>Elapidae</taxon>
        <taxon>Hydrophiinae</taxon>
        <taxon>Pseudonaja</taxon>
    </lineage>
</organism>
<dbReference type="PANTHER" id="PTHR28649:SF3">
    <property type="entry name" value="REPRIMO-LIKE PROTEIN"/>
    <property type="match status" value="1"/>
</dbReference>
<dbReference type="AlphaFoldDB" id="A0A670YJ51"/>
<keyword evidence="3 5" id="KW-1133">Transmembrane helix</keyword>
<evidence type="ECO:0000256" key="4">
    <source>
        <dbReference type="ARBA" id="ARBA00023136"/>
    </source>
</evidence>
<dbReference type="Proteomes" id="UP000472273">
    <property type="component" value="Unplaced"/>
</dbReference>
<dbReference type="Ensembl" id="ENSPTXT00000008917.1">
    <property type="protein sequence ID" value="ENSPTXP00000008615.1"/>
    <property type="gene ID" value="ENSPTXG00000006237.1"/>
</dbReference>
<keyword evidence="2 5" id="KW-0812">Transmembrane</keyword>
<keyword evidence="4 5" id="KW-0472">Membrane</keyword>
<dbReference type="PANTHER" id="PTHR28649">
    <property type="entry name" value="PROTEIN REPRIMO-RELATED"/>
    <property type="match status" value="1"/>
</dbReference>
<reference evidence="6" key="2">
    <citation type="submission" date="2025-09" db="UniProtKB">
        <authorList>
            <consortium name="Ensembl"/>
        </authorList>
    </citation>
    <scope>IDENTIFICATION</scope>
</reference>
<proteinExistence type="predicted"/>